<dbReference type="AlphaFoldDB" id="A0A2N0WIW9"/>
<comment type="caution">
    <text evidence="2">The sequence shown here is derived from an EMBL/GenBank/DDBJ whole genome shotgun (WGS) entry which is preliminary data.</text>
</comment>
<reference evidence="2 4" key="2">
    <citation type="submission" date="2017-12" db="EMBL/GenBank/DDBJ databases">
        <title>Draft Genome sequences of multiple microbial strains isolated from spacecraft associated surfaces.</title>
        <authorList>
            <person name="Seuylemezian A."/>
            <person name="Vaishampayan P."/>
            <person name="Venkateswaran K."/>
        </authorList>
    </citation>
    <scope>NUCLEOTIDE SEQUENCE [LARGE SCALE GENOMIC DNA]</scope>
    <source>
        <strain evidence="2 4">2P01AA</strain>
    </source>
</reference>
<dbReference type="EMBL" id="APOI01000007">
    <property type="protein sequence ID" value="ENU25050.1"/>
    <property type="molecule type" value="Genomic_DNA"/>
</dbReference>
<evidence type="ECO:0000313" key="2">
    <source>
        <dbReference type="EMBL" id="PKF36108.1"/>
    </source>
</evidence>
<dbReference type="InterPro" id="IPR016024">
    <property type="entry name" value="ARM-type_fold"/>
</dbReference>
<dbReference type="SUPFAM" id="SSF48371">
    <property type="entry name" value="ARM repeat"/>
    <property type="match status" value="1"/>
</dbReference>
<evidence type="ECO:0000313" key="3">
    <source>
        <dbReference type="Proteomes" id="UP000013034"/>
    </source>
</evidence>
<protein>
    <recommendedName>
        <fullName evidence="5">HEAT repeat domain-containing protein</fullName>
    </recommendedName>
</protein>
<evidence type="ECO:0008006" key="5">
    <source>
        <dbReference type="Google" id="ProtNLM"/>
    </source>
</evidence>
<dbReference type="RefSeq" id="WP_004652422.1">
    <property type="nucleotide sequence ID" value="NZ_KB849178.1"/>
</dbReference>
<evidence type="ECO:0000313" key="4">
    <source>
        <dbReference type="Proteomes" id="UP000233553"/>
    </source>
</evidence>
<dbReference type="Gene3D" id="1.25.10.10">
    <property type="entry name" value="Leucine-rich Repeat Variant"/>
    <property type="match status" value="1"/>
</dbReference>
<evidence type="ECO:0000313" key="1">
    <source>
        <dbReference type="EMBL" id="ENU25050.1"/>
    </source>
</evidence>
<dbReference type="InterPro" id="IPR011989">
    <property type="entry name" value="ARM-like"/>
</dbReference>
<proteinExistence type="predicted"/>
<sequence length="131" mass="15407">MIKSAEEFILLRNSETRDEYMRAAYENASDLVWIDVISRFPEMREWVAYNKTVPLNILETLARDENESVRATVAMKRKLSPELFDLLSRDNSEEVRHRIACNKKTPIYILKMLTNDPIMFVREAALKRVVN</sequence>
<dbReference type="EMBL" id="PISJ01000003">
    <property type="protein sequence ID" value="PKF36108.1"/>
    <property type="molecule type" value="Genomic_DNA"/>
</dbReference>
<dbReference type="Proteomes" id="UP000233553">
    <property type="component" value="Unassembled WGS sequence"/>
</dbReference>
<gene>
    <name evidence="2" type="ORF">CW311_02755</name>
    <name evidence="1" type="ORF">F993_00440</name>
</gene>
<organism evidence="2 4">
    <name type="scientific">Acinetobacter proteolyticus</name>
    <dbReference type="NCBI Taxonomy" id="1776741"/>
    <lineage>
        <taxon>Bacteria</taxon>
        <taxon>Pseudomonadati</taxon>
        <taxon>Pseudomonadota</taxon>
        <taxon>Gammaproteobacteria</taxon>
        <taxon>Moraxellales</taxon>
        <taxon>Moraxellaceae</taxon>
        <taxon>Acinetobacter</taxon>
    </lineage>
</organism>
<keyword evidence="3" id="KW-1185">Reference proteome</keyword>
<dbReference type="Proteomes" id="UP000013034">
    <property type="component" value="Unassembled WGS sequence"/>
</dbReference>
<name>A0A2N0WIW9_9GAMM</name>
<accession>A0A2N0WIW9</accession>
<reference evidence="1 3" key="1">
    <citation type="submission" date="2013-02" db="EMBL/GenBank/DDBJ databases">
        <title>The Genome Sequence of Acinetobacter sp. NIPH 809.</title>
        <authorList>
            <consortium name="The Broad Institute Genome Sequencing Platform"/>
            <consortium name="The Broad Institute Genome Sequencing Center for Infectious Disease"/>
            <person name="Cerqueira G."/>
            <person name="Feldgarden M."/>
            <person name="Courvalin P."/>
            <person name="Perichon B."/>
            <person name="Grillot-Courvalin C."/>
            <person name="Clermont D."/>
            <person name="Rocha E."/>
            <person name="Yoon E.-J."/>
            <person name="Nemec A."/>
            <person name="Walker B."/>
            <person name="Young S.K."/>
            <person name="Zeng Q."/>
            <person name="Gargeya S."/>
            <person name="Fitzgerald M."/>
            <person name="Haas B."/>
            <person name="Abouelleil A."/>
            <person name="Alvarado L."/>
            <person name="Arachchi H.M."/>
            <person name="Berlin A.M."/>
            <person name="Chapman S.B."/>
            <person name="Dewar J."/>
            <person name="Goldberg J."/>
            <person name="Griggs A."/>
            <person name="Gujja S."/>
            <person name="Hansen M."/>
            <person name="Howarth C."/>
            <person name="Imamovic A."/>
            <person name="Larimer J."/>
            <person name="McCowan C."/>
            <person name="Murphy C."/>
            <person name="Neiman D."/>
            <person name="Pearson M."/>
            <person name="Priest M."/>
            <person name="Roberts A."/>
            <person name="Saif S."/>
            <person name="Shea T."/>
            <person name="Sisk P."/>
            <person name="Sykes S."/>
            <person name="Wortman J."/>
            <person name="Nusbaum C."/>
            <person name="Birren B."/>
        </authorList>
    </citation>
    <scope>NUCLEOTIDE SEQUENCE [LARGE SCALE GENOMIC DNA]</scope>
    <source>
        <strain evidence="1 3">NIPH 809</strain>
    </source>
</reference>